<dbReference type="KEGG" id="cput:CONPUDRAFT_159570"/>
<organism evidence="1 2">
    <name type="scientific">Coniophora puteana (strain RWD-64-598)</name>
    <name type="common">Brown rot fungus</name>
    <dbReference type="NCBI Taxonomy" id="741705"/>
    <lineage>
        <taxon>Eukaryota</taxon>
        <taxon>Fungi</taxon>
        <taxon>Dikarya</taxon>
        <taxon>Basidiomycota</taxon>
        <taxon>Agaricomycotina</taxon>
        <taxon>Agaricomycetes</taxon>
        <taxon>Agaricomycetidae</taxon>
        <taxon>Boletales</taxon>
        <taxon>Coniophorineae</taxon>
        <taxon>Coniophoraceae</taxon>
        <taxon>Coniophora</taxon>
    </lineage>
</organism>
<dbReference type="Proteomes" id="UP000053558">
    <property type="component" value="Unassembled WGS sequence"/>
</dbReference>
<dbReference type="OMA" id="ALANNHM"/>
<protein>
    <submittedName>
        <fullName evidence="1">Uncharacterized protein</fullName>
    </submittedName>
</protein>
<dbReference type="RefSeq" id="XP_007774867.1">
    <property type="nucleotide sequence ID" value="XM_007776677.1"/>
</dbReference>
<dbReference type="EMBL" id="JH711590">
    <property type="protein sequence ID" value="EIW74790.1"/>
    <property type="molecule type" value="Genomic_DNA"/>
</dbReference>
<keyword evidence="2" id="KW-1185">Reference proteome</keyword>
<evidence type="ECO:0000313" key="2">
    <source>
        <dbReference type="Proteomes" id="UP000053558"/>
    </source>
</evidence>
<evidence type="ECO:0000313" key="1">
    <source>
        <dbReference type="EMBL" id="EIW74790.1"/>
    </source>
</evidence>
<accession>A0A5M3M7P1</accession>
<dbReference type="AlphaFoldDB" id="A0A5M3M7P1"/>
<reference evidence="2" key="1">
    <citation type="journal article" date="2012" name="Science">
        <title>The Paleozoic origin of enzymatic lignin decomposition reconstructed from 31 fungal genomes.</title>
        <authorList>
            <person name="Floudas D."/>
            <person name="Binder M."/>
            <person name="Riley R."/>
            <person name="Barry K."/>
            <person name="Blanchette R.A."/>
            <person name="Henrissat B."/>
            <person name="Martinez A.T."/>
            <person name="Otillar R."/>
            <person name="Spatafora J.W."/>
            <person name="Yadav J.S."/>
            <person name="Aerts A."/>
            <person name="Benoit I."/>
            <person name="Boyd A."/>
            <person name="Carlson A."/>
            <person name="Copeland A."/>
            <person name="Coutinho P.M."/>
            <person name="de Vries R.P."/>
            <person name="Ferreira P."/>
            <person name="Findley K."/>
            <person name="Foster B."/>
            <person name="Gaskell J."/>
            <person name="Glotzer D."/>
            <person name="Gorecki P."/>
            <person name="Heitman J."/>
            <person name="Hesse C."/>
            <person name="Hori C."/>
            <person name="Igarashi K."/>
            <person name="Jurgens J.A."/>
            <person name="Kallen N."/>
            <person name="Kersten P."/>
            <person name="Kohler A."/>
            <person name="Kuees U."/>
            <person name="Kumar T.K.A."/>
            <person name="Kuo A."/>
            <person name="LaButti K."/>
            <person name="Larrondo L.F."/>
            <person name="Lindquist E."/>
            <person name="Ling A."/>
            <person name="Lombard V."/>
            <person name="Lucas S."/>
            <person name="Lundell T."/>
            <person name="Martin R."/>
            <person name="McLaughlin D.J."/>
            <person name="Morgenstern I."/>
            <person name="Morin E."/>
            <person name="Murat C."/>
            <person name="Nagy L.G."/>
            <person name="Nolan M."/>
            <person name="Ohm R.A."/>
            <person name="Patyshakuliyeva A."/>
            <person name="Rokas A."/>
            <person name="Ruiz-Duenas F.J."/>
            <person name="Sabat G."/>
            <person name="Salamov A."/>
            <person name="Samejima M."/>
            <person name="Schmutz J."/>
            <person name="Slot J.C."/>
            <person name="St John F."/>
            <person name="Stenlid J."/>
            <person name="Sun H."/>
            <person name="Sun S."/>
            <person name="Syed K."/>
            <person name="Tsang A."/>
            <person name="Wiebenga A."/>
            <person name="Young D."/>
            <person name="Pisabarro A."/>
            <person name="Eastwood D.C."/>
            <person name="Martin F."/>
            <person name="Cullen D."/>
            <person name="Grigoriev I.V."/>
            <person name="Hibbett D.S."/>
        </authorList>
    </citation>
    <scope>NUCLEOTIDE SEQUENCE [LARGE SCALE GENOMIC DNA]</scope>
    <source>
        <strain evidence="2">RWD-64-598 SS2</strain>
    </source>
</reference>
<gene>
    <name evidence="1" type="ORF">CONPUDRAFT_159570</name>
</gene>
<dbReference type="GeneID" id="19204124"/>
<proteinExistence type="predicted"/>
<comment type="caution">
    <text evidence="1">The sequence shown here is derived from an EMBL/GenBank/DDBJ whole genome shotgun (WGS) entry which is preliminary data.</text>
</comment>
<sequence length="189" mass="21136">MLPQNNLRKLDAGGFLKDEGSVNGVWNAILQQCYPTGTDVKYLVNPELRIQEDSRPDLLVRSFTYTGNTATAIPVLVFEGKGSDGEDWLRIESQLSTYMGKLPLAESQKCWAIGAKGKEMKLWRYYKANGDFLPWKINTPGGRSPLIQEVERKKAPNAYSVVDDYGDVRILMDFITKYPDPNTAPSSGP</sequence>
<name>A0A5M3M7P1_CONPW</name>
<dbReference type="OrthoDB" id="3132633at2759"/>